<proteinExistence type="inferred from homology"/>
<evidence type="ECO:0000313" key="6">
    <source>
        <dbReference type="EMBL" id="VFU01794.1"/>
    </source>
</evidence>
<dbReference type="EMBL" id="VJMH01007490">
    <property type="protein sequence ID" value="KAF0682736.1"/>
    <property type="molecule type" value="Genomic_DNA"/>
</dbReference>
<feature type="domain" description="Protein kinase" evidence="3">
    <location>
        <begin position="250"/>
        <end position="394"/>
    </location>
</feature>
<dbReference type="InterPro" id="IPR002110">
    <property type="entry name" value="Ankyrin_rpt"/>
</dbReference>
<dbReference type="Pfam" id="PF00023">
    <property type="entry name" value="Ank"/>
    <property type="match status" value="1"/>
</dbReference>
<dbReference type="Proteomes" id="UP000332933">
    <property type="component" value="Unassembled WGS sequence"/>
</dbReference>
<dbReference type="OrthoDB" id="193242at2759"/>
<dbReference type="InterPro" id="IPR011992">
    <property type="entry name" value="EF-hand-dom_pair"/>
</dbReference>
<name>A0A485LUL5_9STRA</name>
<accession>A0A485LUL5</accession>
<keyword evidence="1" id="KW-0106">Calcium</keyword>
<evidence type="ECO:0000259" key="4">
    <source>
        <dbReference type="PROSITE" id="PS50222"/>
    </source>
</evidence>
<evidence type="ECO:0000313" key="7">
    <source>
        <dbReference type="Proteomes" id="UP000332933"/>
    </source>
</evidence>
<dbReference type="Gene3D" id="1.25.40.20">
    <property type="entry name" value="Ankyrin repeat-containing domain"/>
    <property type="match status" value="1"/>
</dbReference>
<dbReference type="AlphaFoldDB" id="A0A485LUL5"/>
<dbReference type="Gene3D" id="1.10.238.10">
    <property type="entry name" value="EF-hand"/>
    <property type="match status" value="1"/>
</dbReference>
<comment type="similarity">
    <text evidence="2">Belongs to the protein kinase superfamily. Ser/Thr protein kinase family. CDPK subfamily.</text>
</comment>
<evidence type="ECO:0000259" key="3">
    <source>
        <dbReference type="PROSITE" id="PS50011"/>
    </source>
</evidence>
<dbReference type="PROSITE" id="PS50222">
    <property type="entry name" value="EF_HAND_2"/>
    <property type="match status" value="1"/>
</dbReference>
<dbReference type="Gene3D" id="1.10.510.10">
    <property type="entry name" value="Transferase(Phosphotransferase) domain 1"/>
    <property type="match status" value="1"/>
</dbReference>
<reference evidence="5" key="2">
    <citation type="submission" date="2019-06" db="EMBL/GenBank/DDBJ databases">
        <title>Genomics analysis of Aphanomyces spp. identifies a new class of oomycete effector associated with host adaptation.</title>
        <authorList>
            <person name="Gaulin E."/>
        </authorList>
    </citation>
    <scope>NUCLEOTIDE SEQUENCE</scope>
    <source>
        <strain evidence="5">CBS 578.67</strain>
    </source>
</reference>
<dbReference type="SUPFAM" id="SSF56112">
    <property type="entry name" value="Protein kinase-like (PK-like)"/>
    <property type="match status" value="1"/>
</dbReference>
<organism evidence="6 7">
    <name type="scientific">Aphanomyces stellatus</name>
    <dbReference type="NCBI Taxonomy" id="120398"/>
    <lineage>
        <taxon>Eukaryota</taxon>
        <taxon>Sar</taxon>
        <taxon>Stramenopiles</taxon>
        <taxon>Oomycota</taxon>
        <taxon>Saprolegniomycetes</taxon>
        <taxon>Saprolegniales</taxon>
        <taxon>Verrucalvaceae</taxon>
        <taxon>Aphanomyces</taxon>
    </lineage>
</organism>
<protein>
    <submittedName>
        <fullName evidence="6">Aste57867_25165 protein</fullName>
    </submittedName>
</protein>
<sequence length="394" mass="45108">MTALMYAIQNGDVGIVRLLLDNNDIMRIDEAIEYSIRLEKNNMLATILEYHGISRCTNDGTPLVECCAQYLGHDSAMKLLQVDSPVEVQDGNLIQRQDYSYSWASFMDVTIPVDVIVRLSCLKSILKDEKFATCSQELLRELAFGKDKHGREVIQITDAATRKYLNDRLFFCGRYEIFEGPPVHVSNTAVVVMAYDHGICAQLFQQHKNNDSNLDVNGFIKCNKVLGRVVSKIETKREKKLEGEKWETEFQLWDKDSNGSLSEDEFLRCCGQHIGKKLKVAMKFMKNADEYKHEIDTRDGLDDTFVLSFLPTIDQAIFQANLKTLKIHGGYPMTEYPHVMVMPAADRSLEDIYLKERPSENERILRQQIAEGIKHLHQNELVHGDVKKLNVVRV</sequence>
<reference evidence="6 7" key="1">
    <citation type="submission" date="2019-03" db="EMBL/GenBank/DDBJ databases">
        <authorList>
            <person name="Gaulin E."/>
            <person name="Dumas B."/>
        </authorList>
    </citation>
    <scope>NUCLEOTIDE SEQUENCE [LARGE SCALE GENOMIC DNA]</scope>
    <source>
        <strain evidence="6">CBS 568.67</strain>
    </source>
</reference>
<dbReference type="InterPro" id="IPR000719">
    <property type="entry name" value="Prot_kinase_dom"/>
</dbReference>
<dbReference type="PROSITE" id="PS00018">
    <property type="entry name" value="EF_HAND_1"/>
    <property type="match status" value="1"/>
</dbReference>
<dbReference type="EMBL" id="CAADRA010007516">
    <property type="protein sequence ID" value="VFU01794.1"/>
    <property type="molecule type" value="Genomic_DNA"/>
</dbReference>
<dbReference type="SUPFAM" id="SSF47473">
    <property type="entry name" value="EF-hand"/>
    <property type="match status" value="1"/>
</dbReference>
<dbReference type="GO" id="GO:0005524">
    <property type="term" value="F:ATP binding"/>
    <property type="evidence" value="ECO:0007669"/>
    <property type="project" value="InterPro"/>
</dbReference>
<dbReference type="GO" id="GO:0005509">
    <property type="term" value="F:calcium ion binding"/>
    <property type="evidence" value="ECO:0007669"/>
    <property type="project" value="InterPro"/>
</dbReference>
<dbReference type="GO" id="GO:0004672">
    <property type="term" value="F:protein kinase activity"/>
    <property type="evidence" value="ECO:0007669"/>
    <property type="project" value="InterPro"/>
</dbReference>
<dbReference type="InterPro" id="IPR036770">
    <property type="entry name" value="Ankyrin_rpt-contain_sf"/>
</dbReference>
<evidence type="ECO:0000313" key="5">
    <source>
        <dbReference type="EMBL" id="KAF0682736.1"/>
    </source>
</evidence>
<dbReference type="PROSITE" id="PS50011">
    <property type="entry name" value="PROTEIN_KINASE_DOM"/>
    <property type="match status" value="1"/>
</dbReference>
<dbReference type="InterPro" id="IPR002048">
    <property type="entry name" value="EF_hand_dom"/>
</dbReference>
<dbReference type="InterPro" id="IPR018247">
    <property type="entry name" value="EF_Hand_1_Ca_BS"/>
</dbReference>
<keyword evidence="7" id="KW-1185">Reference proteome</keyword>
<gene>
    <name evidence="6" type="primary">Aste57867_25165</name>
    <name evidence="5" type="ORF">As57867_025087</name>
    <name evidence="6" type="ORF">ASTE57867_25165</name>
</gene>
<feature type="domain" description="EF-hand" evidence="4">
    <location>
        <begin position="241"/>
        <end position="276"/>
    </location>
</feature>
<evidence type="ECO:0000256" key="2">
    <source>
        <dbReference type="ARBA" id="ARBA00024334"/>
    </source>
</evidence>
<evidence type="ECO:0000256" key="1">
    <source>
        <dbReference type="ARBA" id="ARBA00022837"/>
    </source>
</evidence>
<dbReference type="InterPro" id="IPR011009">
    <property type="entry name" value="Kinase-like_dom_sf"/>
</dbReference>